<comment type="caution">
    <text evidence="11">The sequence shown here is derived from an EMBL/GenBank/DDBJ whole genome shotgun (WGS) entry which is preliminary data.</text>
</comment>
<dbReference type="Gene3D" id="3.50.50.60">
    <property type="entry name" value="FAD/NAD(P)-binding domain"/>
    <property type="match status" value="1"/>
</dbReference>
<dbReference type="PANTHER" id="PTHR42802">
    <property type="entry name" value="MONOOXYGENASE"/>
    <property type="match status" value="1"/>
</dbReference>
<keyword evidence="6" id="KW-0274">FAD</keyword>
<evidence type="ECO:0000313" key="12">
    <source>
        <dbReference type="Proteomes" id="UP001629113"/>
    </source>
</evidence>
<evidence type="ECO:0000256" key="4">
    <source>
        <dbReference type="ARBA" id="ARBA00012881"/>
    </source>
</evidence>
<name>A0ABR4P854_9HELO</name>
<comment type="catalytic activity">
    <reaction evidence="9">
        <text>L-ornithine + NADPH + O2 = N(5)-hydroxy-L-ornithine + NADP(+) + H2O</text>
        <dbReference type="Rhea" id="RHEA:41508"/>
        <dbReference type="ChEBI" id="CHEBI:15377"/>
        <dbReference type="ChEBI" id="CHEBI:15379"/>
        <dbReference type="ChEBI" id="CHEBI:46911"/>
        <dbReference type="ChEBI" id="CHEBI:57783"/>
        <dbReference type="ChEBI" id="CHEBI:58349"/>
        <dbReference type="ChEBI" id="CHEBI:78275"/>
        <dbReference type="EC" id="1.14.13.196"/>
    </reaction>
</comment>
<dbReference type="EMBL" id="JBFCZG010000008">
    <property type="protein sequence ID" value="KAL3419507.1"/>
    <property type="molecule type" value="Genomic_DNA"/>
</dbReference>
<evidence type="ECO:0000256" key="5">
    <source>
        <dbReference type="ARBA" id="ARBA00022630"/>
    </source>
</evidence>
<evidence type="ECO:0000256" key="6">
    <source>
        <dbReference type="ARBA" id="ARBA00022827"/>
    </source>
</evidence>
<evidence type="ECO:0000256" key="9">
    <source>
        <dbReference type="ARBA" id="ARBA00047598"/>
    </source>
</evidence>
<dbReference type="EC" id="1.14.13.196" evidence="4"/>
<comment type="pathway">
    <text evidence="2">Siderophore biosynthesis.</text>
</comment>
<evidence type="ECO:0000256" key="2">
    <source>
        <dbReference type="ARBA" id="ARBA00004924"/>
    </source>
</evidence>
<evidence type="ECO:0000256" key="10">
    <source>
        <dbReference type="ARBA" id="ARBA00049248"/>
    </source>
</evidence>
<keyword evidence="12" id="KW-1185">Reference proteome</keyword>
<comment type="similarity">
    <text evidence="3">Belongs to the lysine N(6)-hydroxylase/L-ornithine N(5)-oxygenase family.</text>
</comment>
<keyword evidence="7" id="KW-0521">NADP</keyword>
<evidence type="ECO:0000256" key="1">
    <source>
        <dbReference type="ARBA" id="ARBA00001974"/>
    </source>
</evidence>
<keyword evidence="5" id="KW-0285">Flavoprotein</keyword>
<evidence type="ECO:0000256" key="3">
    <source>
        <dbReference type="ARBA" id="ARBA00007588"/>
    </source>
</evidence>
<reference evidence="11 12" key="1">
    <citation type="submission" date="2024-06" db="EMBL/GenBank/DDBJ databases">
        <title>Complete genome of Phlyctema vagabunda strain 19-DSS-EL-015.</title>
        <authorList>
            <person name="Fiorenzani C."/>
        </authorList>
    </citation>
    <scope>NUCLEOTIDE SEQUENCE [LARGE SCALE GENOMIC DNA]</scope>
    <source>
        <strain evidence="11 12">19-DSS-EL-015</strain>
    </source>
</reference>
<dbReference type="PANTHER" id="PTHR42802:SF1">
    <property type="entry name" value="L-ORNITHINE N(5)-MONOOXYGENASE"/>
    <property type="match status" value="1"/>
</dbReference>
<dbReference type="InterPro" id="IPR025700">
    <property type="entry name" value="Lys/Orn_oxygenase"/>
</dbReference>
<dbReference type="Proteomes" id="UP001629113">
    <property type="component" value="Unassembled WGS sequence"/>
</dbReference>
<evidence type="ECO:0000313" key="11">
    <source>
        <dbReference type="EMBL" id="KAL3419507.1"/>
    </source>
</evidence>
<keyword evidence="8" id="KW-0560">Oxidoreductase</keyword>
<proteinExistence type="inferred from homology"/>
<dbReference type="Pfam" id="PF13434">
    <property type="entry name" value="Lys_Orn_oxgnase"/>
    <property type="match status" value="1"/>
</dbReference>
<organism evidence="11 12">
    <name type="scientific">Phlyctema vagabunda</name>
    <dbReference type="NCBI Taxonomy" id="108571"/>
    <lineage>
        <taxon>Eukaryota</taxon>
        <taxon>Fungi</taxon>
        <taxon>Dikarya</taxon>
        <taxon>Ascomycota</taxon>
        <taxon>Pezizomycotina</taxon>
        <taxon>Leotiomycetes</taxon>
        <taxon>Helotiales</taxon>
        <taxon>Dermateaceae</taxon>
        <taxon>Phlyctema</taxon>
    </lineage>
</organism>
<evidence type="ECO:0000256" key="7">
    <source>
        <dbReference type="ARBA" id="ARBA00022857"/>
    </source>
</evidence>
<dbReference type="SUPFAM" id="SSF51905">
    <property type="entry name" value="FAD/NAD(P)-binding domain"/>
    <property type="match status" value="1"/>
</dbReference>
<gene>
    <name evidence="11" type="ORF">PVAG01_09729</name>
</gene>
<sequence>MSVVTVQESGISKILKSTPYQSSAATEVQDLICVGFGPASLAIGTAIEDTYSNSLGPRPKVQFLEKQEKFAWHSGMQIPGARMQISFLKDMATPRNPNSKFTFLSYLHANNRLNHFINLDTFLPARLEYEDYLRWCASHFEKKGLVSYGQEVVEVSPSSVDAEGKVDQFRVVSRDFASGELSTRLARHVVVAVGGKAVLPKAFPQQHPRVLHSSKYVVQVNLALTDPQKPYNIVVVGNGQSAAEIFNDLPSRFPNAKVTLLIRGSALRPSDDSPFVNEVFDPDRVDCLFQKTEEERKRTIKQDLGTNYGVVRLNLLEHLYDRMYMQRLHNADPSTWKVQIKNNCEVIQSELVGDKIKITIQPVQQDSTIKREEMVVDAIFVATGYLRDSHQQILKKTKGLLPKESQAAEARFPVRRDYKVQFDGAKVAENAGVWLQGCNEATHGLSDTLLSILAVRGGEMTKSIFGDFEQENKNTRVRSML</sequence>
<comment type="catalytic activity">
    <reaction evidence="10">
        <text>L-ornithine + NADH + O2 = N(5)-hydroxy-L-ornithine + NAD(+) + H2O</text>
        <dbReference type="Rhea" id="RHEA:41512"/>
        <dbReference type="ChEBI" id="CHEBI:15377"/>
        <dbReference type="ChEBI" id="CHEBI:15379"/>
        <dbReference type="ChEBI" id="CHEBI:46911"/>
        <dbReference type="ChEBI" id="CHEBI:57540"/>
        <dbReference type="ChEBI" id="CHEBI:57945"/>
        <dbReference type="ChEBI" id="CHEBI:78275"/>
        <dbReference type="EC" id="1.14.13.196"/>
    </reaction>
</comment>
<accession>A0ABR4P854</accession>
<dbReference type="InterPro" id="IPR036188">
    <property type="entry name" value="FAD/NAD-bd_sf"/>
</dbReference>
<protein>
    <recommendedName>
        <fullName evidence="4">L-ornithine N(5)-monooxygenase [NAD(P)H]</fullName>
        <ecNumber evidence="4">1.14.13.196</ecNumber>
    </recommendedName>
</protein>
<evidence type="ECO:0000256" key="8">
    <source>
        <dbReference type="ARBA" id="ARBA00023002"/>
    </source>
</evidence>
<comment type="cofactor">
    <cofactor evidence="1">
        <name>FAD</name>
        <dbReference type="ChEBI" id="CHEBI:57692"/>
    </cofactor>
</comment>